<dbReference type="SUPFAM" id="SSF51984">
    <property type="entry name" value="MurCD N-terminal domain"/>
    <property type="match status" value="1"/>
</dbReference>
<feature type="binding site" evidence="7">
    <location>
        <begin position="116"/>
        <end position="122"/>
    </location>
    <ligand>
        <name>ATP</name>
        <dbReference type="ChEBI" id="CHEBI:30616"/>
    </ligand>
</feature>
<dbReference type="Pfam" id="PF21799">
    <property type="entry name" value="MurD-like_N"/>
    <property type="match status" value="1"/>
</dbReference>
<dbReference type="InterPro" id="IPR036565">
    <property type="entry name" value="Mur-like_cat_sf"/>
</dbReference>
<keyword evidence="7 8" id="KW-0961">Cell wall biogenesis/degradation</keyword>
<evidence type="ECO:0000256" key="4">
    <source>
        <dbReference type="ARBA" id="ARBA00022598"/>
    </source>
</evidence>
<name>A0A1F6AVZ3_9BACT</name>
<keyword evidence="4 7" id="KW-0436">Ligase</keyword>
<dbReference type="Pfam" id="PF02875">
    <property type="entry name" value="Mur_ligase_C"/>
    <property type="match status" value="1"/>
</dbReference>
<accession>A0A1F6AVZ3</accession>
<dbReference type="Gene3D" id="3.40.50.720">
    <property type="entry name" value="NAD(P)-binding Rossmann-like Domain"/>
    <property type="match status" value="1"/>
</dbReference>
<dbReference type="GO" id="GO:0009252">
    <property type="term" value="P:peptidoglycan biosynthetic process"/>
    <property type="evidence" value="ECO:0007669"/>
    <property type="project" value="UniProtKB-UniRule"/>
</dbReference>
<evidence type="ECO:0000256" key="7">
    <source>
        <dbReference type="HAMAP-Rule" id="MF_00639"/>
    </source>
</evidence>
<evidence type="ECO:0000256" key="1">
    <source>
        <dbReference type="ARBA" id="ARBA00004496"/>
    </source>
</evidence>
<dbReference type="UniPathway" id="UPA00219"/>
<sequence>MSRFSGKRIAVVGLSVEGRDSVKYFVQHGASVTCCDRRSKETLGECYRELSRYGVTFALGKRYLDDLASYAMIVRTPGMSPRFSELIAAKRQGVQITSLTKIFFEECKASIIGVTGTKGKGTTSTLIYEMLLTAGKKAYLGGNVGSPLLSVVDTLEKQDIIVAELSSFQLEDLTQSPHIAVVLAVTVDHLANYDPLASNFHTTRDAYVEAKKNIVRFQTDQDTAILFADDQTSRAFSSLTHAQVLLISRSDASSDAFIQGDTAFVRWKGRIEKIASAKDIGIRGLHNLANIATASLTALVAGASPSAVRSAAIGFGGLEHRLEFVRRVEGVSYFNDSFSTVPETAIAAIESFTEPLILILGGSEKGSDFSHMGNIIAKRRVKATIVIGAMTARIVAAIKSAHFTGKIVTGCRSMHEVVGAAVKEGALGDVVILSPACASFDMFANYKERGKQFKYEVSLL</sequence>
<comment type="catalytic activity">
    <reaction evidence="7 8">
        <text>UDP-N-acetyl-alpha-D-muramoyl-L-alanine + D-glutamate + ATP = UDP-N-acetyl-alpha-D-muramoyl-L-alanyl-D-glutamate + ADP + phosphate + H(+)</text>
        <dbReference type="Rhea" id="RHEA:16429"/>
        <dbReference type="ChEBI" id="CHEBI:15378"/>
        <dbReference type="ChEBI" id="CHEBI:29986"/>
        <dbReference type="ChEBI" id="CHEBI:30616"/>
        <dbReference type="ChEBI" id="CHEBI:43474"/>
        <dbReference type="ChEBI" id="CHEBI:83898"/>
        <dbReference type="ChEBI" id="CHEBI:83900"/>
        <dbReference type="ChEBI" id="CHEBI:456216"/>
        <dbReference type="EC" id="6.3.2.9"/>
    </reaction>
</comment>
<dbReference type="SUPFAM" id="SSF53244">
    <property type="entry name" value="MurD-like peptide ligases, peptide-binding domain"/>
    <property type="match status" value="1"/>
</dbReference>
<dbReference type="InterPro" id="IPR004101">
    <property type="entry name" value="Mur_ligase_C"/>
</dbReference>
<evidence type="ECO:0000256" key="2">
    <source>
        <dbReference type="ARBA" id="ARBA00004752"/>
    </source>
</evidence>
<dbReference type="InterPro" id="IPR036615">
    <property type="entry name" value="Mur_ligase_C_dom_sf"/>
</dbReference>
<dbReference type="STRING" id="1798396.A2973_04785"/>
<dbReference type="PANTHER" id="PTHR43692:SF1">
    <property type="entry name" value="UDP-N-ACETYLMURAMOYLALANINE--D-GLUTAMATE LIGASE"/>
    <property type="match status" value="1"/>
</dbReference>
<evidence type="ECO:0000313" key="12">
    <source>
        <dbReference type="Proteomes" id="UP000176409"/>
    </source>
</evidence>
<dbReference type="Gene3D" id="3.90.190.20">
    <property type="entry name" value="Mur ligase, C-terminal domain"/>
    <property type="match status" value="1"/>
</dbReference>
<comment type="subcellular location">
    <subcellularLocation>
        <location evidence="1 7 8">Cytoplasm</location>
    </subcellularLocation>
</comment>
<dbReference type="InterPro" id="IPR005762">
    <property type="entry name" value="MurD"/>
</dbReference>
<evidence type="ECO:0000256" key="8">
    <source>
        <dbReference type="RuleBase" id="RU003664"/>
    </source>
</evidence>
<dbReference type="EMBL" id="MFJZ01000066">
    <property type="protein sequence ID" value="OGG28875.1"/>
    <property type="molecule type" value="Genomic_DNA"/>
</dbReference>
<dbReference type="GO" id="GO:0005524">
    <property type="term" value="F:ATP binding"/>
    <property type="evidence" value="ECO:0007669"/>
    <property type="project" value="UniProtKB-UniRule"/>
</dbReference>
<keyword evidence="7 8" id="KW-0573">Peptidoglycan synthesis</keyword>
<evidence type="ECO:0000256" key="6">
    <source>
        <dbReference type="ARBA" id="ARBA00022840"/>
    </source>
</evidence>
<dbReference type="GO" id="GO:0008764">
    <property type="term" value="F:UDP-N-acetylmuramoylalanine-D-glutamate ligase activity"/>
    <property type="evidence" value="ECO:0007669"/>
    <property type="project" value="UniProtKB-UniRule"/>
</dbReference>
<keyword evidence="7 8" id="KW-0131">Cell cycle</keyword>
<reference evidence="11 12" key="1">
    <citation type="journal article" date="2016" name="Nat. Commun.">
        <title>Thousands of microbial genomes shed light on interconnected biogeochemical processes in an aquifer system.</title>
        <authorList>
            <person name="Anantharaman K."/>
            <person name="Brown C.T."/>
            <person name="Hug L.A."/>
            <person name="Sharon I."/>
            <person name="Castelle C.J."/>
            <person name="Probst A.J."/>
            <person name="Thomas B.C."/>
            <person name="Singh A."/>
            <person name="Wilkins M.J."/>
            <person name="Karaoz U."/>
            <person name="Brodie E.L."/>
            <person name="Williams K.H."/>
            <person name="Hubbard S.S."/>
            <person name="Banfield J.F."/>
        </authorList>
    </citation>
    <scope>NUCLEOTIDE SEQUENCE [LARGE SCALE GENOMIC DNA]</scope>
</reference>
<dbReference type="NCBIfam" id="TIGR01087">
    <property type="entry name" value="murD"/>
    <property type="match status" value="1"/>
</dbReference>
<comment type="pathway">
    <text evidence="2 7 8">Cell wall biogenesis; peptidoglycan biosynthesis.</text>
</comment>
<keyword evidence="5 7" id="KW-0547">Nucleotide-binding</keyword>
<feature type="domain" description="Mur ligase central" evidence="10">
    <location>
        <begin position="114"/>
        <end position="296"/>
    </location>
</feature>
<proteinExistence type="inferred from homology"/>
<dbReference type="GO" id="GO:0051301">
    <property type="term" value="P:cell division"/>
    <property type="evidence" value="ECO:0007669"/>
    <property type="project" value="UniProtKB-KW"/>
</dbReference>
<comment type="caution">
    <text evidence="11">The sequence shown here is derived from an EMBL/GenBank/DDBJ whole genome shotgun (WGS) entry which is preliminary data.</text>
</comment>
<evidence type="ECO:0000256" key="5">
    <source>
        <dbReference type="ARBA" id="ARBA00022741"/>
    </source>
</evidence>
<dbReference type="Pfam" id="PF08245">
    <property type="entry name" value="Mur_ligase_M"/>
    <property type="match status" value="1"/>
</dbReference>
<protein>
    <recommendedName>
        <fullName evidence="7 8">UDP-N-acetylmuramoylalanine--D-glutamate ligase</fullName>
        <ecNumber evidence="7 8">6.3.2.9</ecNumber>
    </recommendedName>
    <alternativeName>
        <fullName evidence="7">D-glutamic acid-adding enzyme</fullName>
    </alternativeName>
    <alternativeName>
        <fullName evidence="7">UDP-N-acetylmuramoyl-L-alanyl-D-glutamate synthetase</fullName>
    </alternativeName>
</protein>
<dbReference type="PANTHER" id="PTHR43692">
    <property type="entry name" value="UDP-N-ACETYLMURAMOYLALANINE--D-GLUTAMATE LIGASE"/>
    <property type="match status" value="1"/>
</dbReference>
<feature type="domain" description="Mur ligase C-terminal" evidence="9">
    <location>
        <begin position="320"/>
        <end position="437"/>
    </location>
</feature>
<organism evidence="11 12">
    <name type="scientific">Candidatus Gottesmanbacteria bacterium RIFCSPLOWO2_01_FULL_49_10</name>
    <dbReference type="NCBI Taxonomy" id="1798396"/>
    <lineage>
        <taxon>Bacteria</taxon>
        <taxon>Candidatus Gottesmaniibacteriota</taxon>
    </lineage>
</organism>
<dbReference type="AlphaFoldDB" id="A0A1F6AVZ3"/>
<dbReference type="GO" id="GO:0008360">
    <property type="term" value="P:regulation of cell shape"/>
    <property type="evidence" value="ECO:0007669"/>
    <property type="project" value="UniProtKB-KW"/>
</dbReference>
<dbReference type="EC" id="6.3.2.9" evidence="7 8"/>
<keyword evidence="3 7" id="KW-0963">Cytoplasm</keyword>
<comment type="function">
    <text evidence="7 8">Cell wall formation. Catalyzes the addition of glutamate to the nucleotide precursor UDP-N-acetylmuramoyl-L-alanine (UMA).</text>
</comment>
<dbReference type="GO" id="GO:0071555">
    <property type="term" value="P:cell wall organization"/>
    <property type="evidence" value="ECO:0007669"/>
    <property type="project" value="UniProtKB-KW"/>
</dbReference>
<keyword evidence="7 8" id="KW-0133">Cell shape</keyword>
<dbReference type="SUPFAM" id="SSF53623">
    <property type="entry name" value="MurD-like peptide ligases, catalytic domain"/>
    <property type="match status" value="1"/>
</dbReference>
<dbReference type="Gene3D" id="3.40.1190.10">
    <property type="entry name" value="Mur-like, catalytic domain"/>
    <property type="match status" value="1"/>
</dbReference>
<dbReference type="Proteomes" id="UP000176409">
    <property type="component" value="Unassembled WGS sequence"/>
</dbReference>
<evidence type="ECO:0000256" key="3">
    <source>
        <dbReference type="ARBA" id="ARBA00022490"/>
    </source>
</evidence>
<gene>
    <name evidence="7" type="primary">murD</name>
    <name evidence="11" type="ORF">A2973_04785</name>
</gene>
<dbReference type="GO" id="GO:0005737">
    <property type="term" value="C:cytoplasm"/>
    <property type="evidence" value="ECO:0007669"/>
    <property type="project" value="UniProtKB-SubCell"/>
</dbReference>
<evidence type="ECO:0000313" key="11">
    <source>
        <dbReference type="EMBL" id="OGG28875.1"/>
    </source>
</evidence>
<evidence type="ECO:0000259" key="9">
    <source>
        <dbReference type="Pfam" id="PF02875"/>
    </source>
</evidence>
<comment type="similarity">
    <text evidence="7">Belongs to the MurCDEF family.</text>
</comment>
<keyword evidence="7 8" id="KW-0132">Cell division</keyword>
<evidence type="ECO:0000259" key="10">
    <source>
        <dbReference type="Pfam" id="PF08245"/>
    </source>
</evidence>
<keyword evidence="6 7" id="KW-0067">ATP-binding</keyword>
<dbReference type="HAMAP" id="MF_00639">
    <property type="entry name" value="MurD"/>
    <property type="match status" value="1"/>
</dbReference>
<dbReference type="InterPro" id="IPR013221">
    <property type="entry name" value="Mur_ligase_cen"/>
</dbReference>